<keyword evidence="7" id="KW-1133">Transmembrane helix</keyword>
<dbReference type="OrthoDB" id="546826at2759"/>
<keyword evidence="8" id="KW-0472">Membrane</keyword>
<evidence type="ECO:0000256" key="8">
    <source>
        <dbReference type="ARBA" id="ARBA00023136"/>
    </source>
</evidence>
<evidence type="ECO:0000256" key="5">
    <source>
        <dbReference type="ARBA" id="ARBA00022741"/>
    </source>
</evidence>
<name>A0A2A2L0U5_9BILA</name>
<evidence type="ECO:0000256" key="2">
    <source>
        <dbReference type="ARBA" id="ARBA00022692"/>
    </source>
</evidence>
<dbReference type="InterPro" id="IPR011009">
    <property type="entry name" value="Kinase-like_dom_sf"/>
</dbReference>
<dbReference type="EMBL" id="LIAE01007369">
    <property type="protein sequence ID" value="PAV79778.1"/>
    <property type="molecule type" value="Genomic_DNA"/>
</dbReference>
<keyword evidence="12" id="KW-1185">Reference proteome</keyword>
<dbReference type="GO" id="GO:0005524">
    <property type="term" value="F:ATP binding"/>
    <property type="evidence" value="ECO:0007669"/>
    <property type="project" value="UniProtKB-KW"/>
</dbReference>
<gene>
    <name evidence="11" type="ORF">WR25_17188</name>
</gene>
<dbReference type="PANTHER" id="PTHR24416:SF525">
    <property type="entry name" value="INSULIN-LIKE RECEPTOR"/>
    <property type="match status" value="1"/>
</dbReference>
<protein>
    <recommendedName>
        <fullName evidence="10">Protein kinase domain-containing protein</fullName>
    </recommendedName>
</protein>
<accession>A0A2A2L0U5</accession>
<organism evidence="11 12">
    <name type="scientific">Diploscapter pachys</name>
    <dbReference type="NCBI Taxonomy" id="2018661"/>
    <lineage>
        <taxon>Eukaryota</taxon>
        <taxon>Metazoa</taxon>
        <taxon>Ecdysozoa</taxon>
        <taxon>Nematoda</taxon>
        <taxon>Chromadorea</taxon>
        <taxon>Rhabditida</taxon>
        <taxon>Rhabditina</taxon>
        <taxon>Rhabditomorpha</taxon>
        <taxon>Rhabditoidea</taxon>
        <taxon>Rhabditidae</taxon>
        <taxon>Diploscapter</taxon>
    </lineage>
</organism>
<dbReference type="Gene3D" id="1.10.510.10">
    <property type="entry name" value="Transferase(Phosphotransferase) domain 1"/>
    <property type="match status" value="1"/>
</dbReference>
<feature type="binding site" evidence="9">
    <location>
        <position position="198"/>
    </location>
    <ligand>
        <name>Mg(2+)</name>
        <dbReference type="ChEBI" id="CHEBI:18420"/>
    </ligand>
</feature>
<dbReference type="PROSITE" id="PS50011">
    <property type="entry name" value="PROTEIN_KINASE_DOM"/>
    <property type="match status" value="1"/>
</dbReference>
<evidence type="ECO:0000256" key="4">
    <source>
        <dbReference type="ARBA" id="ARBA00022737"/>
    </source>
</evidence>
<dbReference type="InterPro" id="IPR000719">
    <property type="entry name" value="Prot_kinase_dom"/>
</dbReference>
<sequence>MKEEMNCINLEKMTTFKQNGTEAMSNEMSIELKNLPAARVECIEIGRKLATGNFGDVHEGVASSLPVIGDRETKITVKKLHPNHTAQEKMNFLKEAILMNNFDHPSIVKLLGVCLNTIPELLITEYMDCGDLLTFLRSSVPTDSTASEVSLRDLLSIIIDVNRGAAYLEMNKHVHRNIAAKNCLISKQSNNLITKLGDFGFAKGAYSNDMEVVCGVNSPLLRHLSPETLTNGQFTPKSDVWSFGVLLYETLSLGQIPYDKLENRQVAEHVKSGGIPSKPPYCPDQIHKIMLECWRAAAESRPSFSVLLEQFESLRENSEFQDDKPFPSYFGFYDNEAFGTSQAYF</sequence>
<keyword evidence="9" id="KW-0479">Metal-binding</keyword>
<dbReference type="PANTHER" id="PTHR24416">
    <property type="entry name" value="TYROSINE-PROTEIN KINASE RECEPTOR"/>
    <property type="match status" value="1"/>
</dbReference>
<proteinExistence type="predicted"/>
<dbReference type="Pfam" id="PF07714">
    <property type="entry name" value="PK_Tyr_Ser-Thr"/>
    <property type="match status" value="1"/>
</dbReference>
<evidence type="ECO:0000256" key="1">
    <source>
        <dbReference type="ARBA" id="ARBA00004479"/>
    </source>
</evidence>
<dbReference type="Proteomes" id="UP000218231">
    <property type="component" value="Unassembled WGS sequence"/>
</dbReference>
<dbReference type="STRING" id="2018661.A0A2A2L0U5"/>
<keyword evidence="9" id="KW-0460">Magnesium</keyword>
<dbReference type="GO" id="GO:0043235">
    <property type="term" value="C:receptor complex"/>
    <property type="evidence" value="ECO:0007669"/>
    <property type="project" value="TreeGrafter"/>
</dbReference>
<dbReference type="GO" id="GO:0005886">
    <property type="term" value="C:plasma membrane"/>
    <property type="evidence" value="ECO:0007669"/>
    <property type="project" value="TreeGrafter"/>
</dbReference>
<keyword evidence="6" id="KW-0067">ATP-binding</keyword>
<dbReference type="GO" id="GO:0007169">
    <property type="term" value="P:cell surface receptor protein tyrosine kinase signaling pathway"/>
    <property type="evidence" value="ECO:0007669"/>
    <property type="project" value="TreeGrafter"/>
</dbReference>
<comment type="caution">
    <text evidence="11">The sequence shown here is derived from an EMBL/GenBank/DDBJ whole genome shotgun (WGS) entry which is preliminary data.</text>
</comment>
<dbReference type="GO" id="GO:0004714">
    <property type="term" value="F:transmembrane receptor protein tyrosine kinase activity"/>
    <property type="evidence" value="ECO:0007669"/>
    <property type="project" value="TreeGrafter"/>
</dbReference>
<dbReference type="InterPro" id="IPR050122">
    <property type="entry name" value="RTK"/>
</dbReference>
<dbReference type="PIRSF" id="PIRSF000615">
    <property type="entry name" value="TyrPK_CSF1-R"/>
    <property type="match status" value="1"/>
</dbReference>
<dbReference type="InterPro" id="IPR001245">
    <property type="entry name" value="Ser-Thr/Tyr_kinase_cat_dom"/>
</dbReference>
<evidence type="ECO:0000256" key="3">
    <source>
        <dbReference type="ARBA" id="ARBA00022729"/>
    </source>
</evidence>
<evidence type="ECO:0000256" key="9">
    <source>
        <dbReference type="PIRSR" id="PIRSR000615-3"/>
    </source>
</evidence>
<feature type="domain" description="Protein kinase" evidence="10">
    <location>
        <begin position="43"/>
        <end position="314"/>
    </location>
</feature>
<dbReference type="SUPFAM" id="SSF56112">
    <property type="entry name" value="Protein kinase-like (PK-like)"/>
    <property type="match status" value="1"/>
</dbReference>
<feature type="binding site" evidence="9">
    <location>
        <position position="182"/>
    </location>
    <ligand>
        <name>Mg(2+)</name>
        <dbReference type="ChEBI" id="CHEBI:18420"/>
    </ligand>
</feature>
<evidence type="ECO:0000313" key="11">
    <source>
        <dbReference type="EMBL" id="PAV79778.1"/>
    </source>
</evidence>
<dbReference type="AlphaFoldDB" id="A0A2A2L0U5"/>
<evidence type="ECO:0000256" key="7">
    <source>
        <dbReference type="ARBA" id="ARBA00022989"/>
    </source>
</evidence>
<evidence type="ECO:0000313" key="12">
    <source>
        <dbReference type="Proteomes" id="UP000218231"/>
    </source>
</evidence>
<reference evidence="11 12" key="1">
    <citation type="journal article" date="2017" name="Curr. Biol.">
        <title>Genome architecture and evolution of a unichromosomal asexual nematode.</title>
        <authorList>
            <person name="Fradin H."/>
            <person name="Zegar C."/>
            <person name="Gutwein M."/>
            <person name="Lucas J."/>
            <person name="Kovtun M."/>
            <person name="Corcoran D."/>
            <person name="Baugh L.R."/>
            <person name="Kiontke K."/>
            <person name="Gunsalus K."/>
            <person name="Fitch D.H."/>
            <person name="Piano F."/>
        </authorList>
    </citation>
    <scope>NUCLEOTIDE SEQUENCE [LARGE SCALE GENOMIC DNA]</scope>
    <source>
        <strain evidence="11">PF1309</strain>
    </source>
</reference>
<evidence type="ECO:0000259" key="10">
    <source>
        <dbReference type="PROSITE" id="PS50011"/>
    </source>
</evidence>
<dbReference type="CDD" id="cd00192">
    <property type="entry name" value="PTKc"/>
    <property type="match status" value="1"/>
</dbReference>
<keyword evidence="5" id="KW-0547">Nucleotide-binding</keyword>
<keyword evidence="3" id="KW-0732">Signal</keyword>
<keyword evidence="2" id="KW-0812">Transmembrane</keyword>
<evidence type="ECO:0000256" key="6">
    <source>
        <dbReference type="ARBA" id="ARBA00022840"/>
    </source>
</evidence>
<comment type="subcellular location">
    <subcellularLocation>
        <location evidence="1">Membrane</location>
        <topology evidence="1">Single-pass type I membrane protein</topology>
    </subcellularLocation>
</comment>
<dbReference type="GO" id="GO:0046872">
    <property type="term" value="F:metal ion binding"/>
    <property type="evidence" value="ECO:0007669"/>
    <property type="project" value="UniProtKB-KW"/>
</dbReference>
<dbReference type="PRINTS" id="PR00109">
    <property type="entry name" value="TYRKINASE"/>
</dbReference>
<dbReference type="Gene3D" id="3.30.200.20">
    <property type="entry name" value="Phosphorylase Kinase, domain 1"/>
    <property type="match status" value="1"/>
</dbReference>
<keyword evidence="4" id="KW-0677">Repeat</keyword>